<evidence type="ECO:0000259" key="10">
    <source>
        <dbReference type="PROSITE" id="PS51645"/>
    </source>
</evidence>
<evidence type="ECO:0000256" key="8">
    <source>
        <dbReference type="PIRSR" id="PIRSR602081-2"/>
    </source>
</evidence>
<comment type="cofactor">
    <cofactor evidence="1">
        <name>(6R)-5,10-methylene-5,6,7,8-tetrahydrofolate</name>
        <dbReference type="ChEBI" id="CHEBI:15636"/>
    </cofactor>
</comment>
<evidence type="ECO:0000256" key="4">
    <source>
        <dbReference type="ARBA" id="ARBA00022827"/>
    </source>
</evidence>
<dbReference type="GO" id="GO:0000719">
    <property type="term" value="P:photoreactive repair"/>
    <property type="evidence" value="ECO:0007669"/>
    <property type="project" value="TreeGrafter"/>
</dbReference>
<accession>A0A1Q9CFE3</accession>
<name>A0A1Q9CFE3_SYMMI</name>
<dbReference type="InterPro" id="IPR018394">
    <property type="entry name" value="DNA_photolyase_1_CS_C"/>
</dbReference>
<dbReference type="InterPro" id="IPR014729">
    <property type="entry name" value="Rossmann-like_a/b/a_fold"/>
</dbReference>
<dbReference type="Gene3D" id="3.60.130.10">
    <property type="entry name" value="Clavaminate synthase-like"/>
    <property type="match status" value="1"/>
</dbReference>
<proteinExistence type="inferred from homology"/>
<dbReference type="Gene3D" id="1.10.579.10">
    <property type="entry name" value="DNA Cyclobutane Dipyrimidine Photolyase, subunit A, domain 3"/>
    <property type="match status" value="1"/>
</dbReference>
<dbReference type="InterPro" id="IPR036134">
    <property type="entry name" value="Crypto/Photolyase_FAD-like_sf"/>
</dbReference>
<dbReference type="GO" id="GO:0003904">
    <property type="term" value="F:deoxyribodipyrimidine photo-lyase activity"/>
    <property type="evidence" value="ECO:0007669"/>
    <property type="project" value="TreeGrafter"/>
</dbReference>
<dbReference type="InterPro" id="IPR014133">
    <property type="entry name" value="Cry_DASH"/>
</dbReference>
<evidence type="ECO:0000313" key="11">
    <source>
        <dbReference type="EMBL" id="OLP81567.1"/>
    </source>
</evidence>
<feature type="region of interest" description="Disordered" evidence="9">
    <location>
        <begin position="938"/>
        <end position="960"/>
    </location>
</feature>
<comment type="similarity">
    <text evidence="2">Belongs to the DNA photolyase class-1 family.</text>
</comment>
<feature type="site" description="Electron transfer via tryptophanyl radical" evidence="8">
    <location>
        <position position="845"/>
    </location>
</feature>
<feature type="compositionally biased region" description="Low complexity" evidence="9">
    <location>
        <begin position="1035"/>
        <end position="1046"/>
    </location>
</feature>
<dbReference type="InterPro" id="IPR003819">
    <property type="entry name" value="TauD/TfdA-like"/>
</dbReference>
<evidence type="ECO:0000256" key="1">
    <source>
        <dbReference type="ARBA" id="ARBA00001932"/>
    </source>
</evidence>
<dbReference type="NCBIfam" id="TIGR02765">
    <property type="entry name" value="crypto_DASH"/>
    <property type="match status" value="1"/>
</dbReference>
<dbReference type="OrthoDB" id="444763at2759"/>
<evidence type="ECO:0000256" key="3">
    <source>
        <dbReference type="ARBA" id="ARBA00022630"/>
    </source>
</evidence>
<keyword evidence="12" id="KW-1185">Reference proteome</keyword>
<evidence type="ECO:0000256" key="5">
    <source>
        <dbReference type="ARBA" id="ARBA00022991"/>
    </source>
</evidence>
<dbReference type="GO" id="GO:0003677">
    <property type="term" value="F:DNA binding"/>
    <property type="evidence" value="ECO:0007669"/>
    <property type="project" value="TreeGrafter"/>
</dbReference>
<keyword evidence="6" id="KW-0560">Oxidoreductase</keyword>
<dbReference type="Pfam" id="PF02668">
    <property type="entry name" value="TauD"/>
    <property type="match status" value="1"/>
</dbReference>
<evidence type="ECO:0000256" key="9">
    <source>
        <dbReference type="SAM" id="MobiDB-lite"/>
    </source>
</evidence>
<dbReference type="Pfam" id="PF00875">
    <property type="entry name" value="DNA_photolyase"/>
    <property type="match status" value="1"/>
</dbReference>
<dbReference type="Gene3D" id="3.40.50.620">
    <property type="entry name" value="HUPs"/>
    <property type="match status" value="1"/>
</dbReference>
<protein>
    <submittedName>
        <fullName evidence="11">Cryptochrome DASH, chloroplastic/mitochondrial</fullName>
    </submittedName>
</protein>
<dbReference type="InterPro" id="IPR006050">
    <property type="entry name" value="DNA_photolyase_N"/>
</dbReference>
<feature type="region of interest" description="Disordered" evidence="9">
    <location>
        <begin position="1020"/>
        <end position="1052"/>
    </location>
</feature>
<gene>
    <name evidence="11" type="ORF">AK812_SmicGene37877</name>
</gene>
<dbReference type="AlphaFoldDB" id="A0A1Q9CFE3"/>
<dbReference type="SUPFAM" id="SSF52425">
    <property type="entry name" value="Cryptochrome/photolyase, N-terminal domain"/>
    <property type="match status" value="1"/>
</dbReference>
<reference evidence="11 12" key="1">
    <citation type="submission" date="2016-02" db="EMBL/GenBank/DDBJ databases">
        <title>Genome analysis of coral dinoflagellate symbionts highlights evolutionary adaptations to a symbiotic lifestyle.</title>
        <authorList>
            <person name="Aranda M."/>
            <person name="Li Y."/>
            <person name="Liew Y.J."/>
            <person name="Baumgarten S."/>
            <person name="Simakov O."/>
            <person name="Wilson M."/>
            <person name="Piel J."/>
            <person name="Ashoor H."/>
            <person name="Bougouffa S."/>
            <person name="Bajic V.B."/>
            <person name="Ryu T."/>
            <person name="Ravasi T."/>
            <person name="Bayer T."/>
            <person name="Micklem G."/>
            <person name="Kim H."/>
            <person name="Bhak J."/>
            <person name="Lajeunesse T.C."/>
            <person name="Voolstra C.R."/>
        </authorList>
    </citation>
    <scope>NUCLEOTIDE SEQUENCE [LARGE SCALE GENOMIC DNA]</scope>
    <source>
        <strain evidence="11 12">CCMP2467</strain>
    </source>
</reference>
<dbReference type="Pfam" id="PF03441">
    <property type="entry name" value="FAD_binding_7"/>
    <property type="match status" value="1"/>
</dbReference>
<dbReference type="PRINTS" id="PR00147">
    <property type="entry name" value="DNAPHOTLYASE"/>
</dbReference>
<feature type="site" description="Electron transfer via tryptophanyl radical" evidence="8">
    <location>
        <position position="792"/>
    </location>
</feature>
<evidence type="ECO:0000256" key="7">
    <source>
        <dbReference type="PIRSR" id="PIRSR602081-1"/>
    </source>
</evidence>
<evidence type="ECO:0000313" key="12">
    <source>
        <dbReference type="Proteomes" id="UP000186817"/>
    </source>
</evidence>
<feature type="binding site" evidence="7">
    <location>
        <begin position="858"/>
        <end position="860"/>
    </location>
    <ligand>
        <name>FAD</name>
        <dbReference type="ChEBI" id="CHEBI:57692"/>
    </ligand>
</feature>
<dbReference type="GO" id="GO:0016491">
    <property type="term" value="F:oxidoreductase activity"/>
    <property type="evidence" value="ECO:0007669"/>
    <property type="project" value="UniProtKB-KW"/>
</dbReference>
<dbReference type="PANTHER" id="PTHR11455:SF22">
    <property type="entry name" value="CRYPTOCHROME DASH"/>
    <property type="match status" value="1"/>
</dbReference>
<dbReference type="InterPro" id="IPR005101">
    <property type="entry name" value="Cryptochr/Photolyase_FAD-bd"/>
</dbReference>
<feature type="domain" description="Photolyase/cryptochrome alpha/beta" evidence="10">
    <location>
        <begin position="441"/>
        <end position="578"/>
    </location>
</feature>
<feature type="binding site" evidence="7">
    <location>
        <position position="708"/>
    </location>
    <ligand>
        <name>FAD</name>
        <dbReference type="ChEBI" id="CHEBI:57692"/>
    </ligand>
</feature>
<keyword evidence="4 7" id="KW-0274">FAD</keyword>
<feature type="compositionally biased region" description="Basic residues" evidence="9">
    <location>
        <begin position="950"/>
        <end position="960"/>
    </location>
</feature>
<dbReference type="Proteomes" id="UP000186817">
    <property type="component" value="Unassembled WGS sequence"/>
</dbReference>
<dbReference type="PANTHER" id="PTHR11455">
    <property type="entry name" value="CRYPTOCHROME"/>
    <property type="match status" value="1"/>
</dbReference>
<sequence length="1255" mass="139631">MEGQGVANRFEGRCDLVLLGWTAFIVLNLASDYFWTRGSSEAEDVPTVGSMGMGTADIYMGSYTLETSAAPFGAVHSHGSWRHAAVSWHSGVFVGFRIGNSRDPNTGELNASFTISAQLPRYSIEVPPSGGDTCFADAATAFERLESLEAVCSQAHHDALHNARKPGTYATMEEEQRRQTPLMAVPLVMTHPVTGRKHQDDLAGANSSVFHVQRRGADGPSASLLERAEGAEAYEDPSVDELRKWLPHATGPEFVVRWRWQPGDLVIWDNRSTMHCATGGLLETLQADRKSSSHVQPSNGSLLEEGMLRMGFGSQPSPLMSVHANSISLSLMPKDLQRGFGPLQSQLLFAGLELGGAGRILLCGDVRGDLPKVCKCVDGLQRKLPEEQRFRAVFCVGEFSAEEMNLDVEEKPSVPIYFIDCGPACQDLIDESPQGDEVAPNVHFLGHYGVTSVAGLKVLSRAAQLSREQKLPVLPVYLFDPRQFRETKFGTLKTGAFRALFLLQSVRVLKRRLRSLGSDLLVKVGKPEDVLPSLLDKKSVLVTQEEVTSEERSVDKALRRELAAKGCEAWEYCWGSTLFHRDDLPFRQDLSNAPDVFTSFKNQVEPEMAARVNEVPSSFQDKRKDKSHMGVRPCLPDLPPGALPLPEARAGLDFALVFEPEWEDLPFEKPVEEPEVPEAAAHQFEGGEVAALGRLQYYLFETDLVAKYFETRNGMLGSDYSTKFAPWLALGCLSPRKIFEQIREYEKEKVANKSTYWVLFELMWRDFFRFFAAKHGNKIFKLYGVSGGDWEWQSDAKLFQLWARGLTGYPLVDANMRELRATGFMSNRGRQNVASFLALDMKIDWRMGADWFESYLVDYDVASNWGNWVHAAGMTTGRINRFNVIRQSKMYDKDGRYIRHWVPELRSMPVRYIHEPWTLSPDEKLQFGAESYPAPCLDPASFREEGGGKGKGRKRSKGGRRKIGMLHRWCTTLPVAYLSGRLKAELFEEQDDNYDEDGGQALPQADDLKSKYAAQEGDRGLFAGAPPALETEPTSSTASRSSSGPSWEELKAKEKKKEFMQTQLFLDGRYTPLAVERLCEEIGDSGGVDILLTSEWPKGILGGLKDAWPEEAEARRLAKSAVRQCCSPAVAELAVAAEPKYHAVGLGGVFWRRAPWRHERRGEVEASTGTLKCGVCRMIALGAVDGSRPGVNEAIDAQRKYSYKKPEELEAQAKPQKWLHGLDLDPKSMPTDADDATPSPWAEKAVKVEASSNPP</sequence>
<dbReference type="EMBL" id="LSRX01001269">
    <property type="protein sequence ID" value="OLP81567.1"/>
    <property type="molecule type" value="Genomic_DNA"/>
</dbReference>
<organism evidence="11 12">
    <name type="scientific">Symbiodinium microadriaticum</name>
    <name type="common">Dinoflagellate</name>
    <name type="synonym">Zooxanthella microadriatica</name>
    <dbReference type="NCBI Taxonomy" id="2951"/>
    <lineage>
        <taxon>Eukaryota</taxon>
        <taxon>Sar</taxon>
        <taxon>Alveolata</taxon>
        <taxon>Dinophyceae</taxon>
        <taxon>Suessiales</taxon>
        <taxon>Symbiodiniaceae</taxon>
        <taxon>Symbiodinium</taxon>
    </lineage>
</organism>
<dbReference type="SUPFAM" id="SSF48173">
    <property type="entry name" value="Cryptochrome/photolyase FAD-binding domain"/>
    <property type="match status" value="1"/>
</dbReference>
<dbReference type="GO" id="GO:0071949">
    <property type="term" value="F:FAD binding"/>
    <property type="evidence" value="ECO:0007669"/>
    <property type="project" value="TreeGrafter"/>
</dbReference>
<dbReference type="InterPro" id="IPR036155">
    <property type="entry name" value="Crypto/Photolyase_N_sf"/>
</dbReference>
<keyword evidence="3 7" id="KW-0285">Flavoprotein</keyword>
<feature type="region of interest" description="Disordered" evidence="9">
    <location>
        <begin position="1209"/>
        <end position="1255"/>
    </location>
</feature>
<dbReference type="InterPro" id="IPR042098">
    <property type="entry name" value="TauD-like_sf"/>
</dbReference>
<dbReference type="PROSITE" id="PS00394">
    <property type="entry name" value="DNA_PHOTOLYASES_1_1"/>
    <property type="match status" value="1"/>
</dbReference>
<evidence type="ECO:0000256" key="2">
    <source>
        <dbReference type="ARBA" id="ARBA00005862"/>
    </source>
</evidence>
<dbReference type="SUPFAM" id="SSF51197">
    <property type="entry name" value="Clavaminate synthase-like"/>
    <property type="match status" value="1"/>
</dbReference>
<keyword evidence="5" id="KW-0157">Chromophore</keyword>
<evidence type="ECO:0000256" key="6">
    <source>
        <dbReference type="ARBA" id="ARBA00023002"/>
    </source>
</evidence>
<comment type="cofactor">
    <cofactor evidence="7">
        <name>FAD</name>
        <dbReference type="ChEBI" id="CHEBI:57692"/>
    </cofactor>
    <text evidence="7">Binds 1 FAD per subunit.</text>
</comment>
<comment type="caution">
    <text evidence="11">The sequence shown here is derived from an EMBL/GenBank/DDBJ whole genome shotgun (WGS) entry which is preliminary data.</text>
</comment>
<dbReference type="InterPro" id="IPR002081">
    <property type="entry name" value="Cryptochrome/DNA_photolyase_1"/>
</dbReference>
<feature type="site" description="Electron transfer via tryptophanyl radical" evidence="8">
    <location>
        <position position="868"/>
    </location>
</feature>
<feature type="binding site" evidence="7">
    <location>
        <begin position="761"/>
        <end position="768"/>
    </location>
    <ligand>
        <name>FAD</name>
        <dbReference type="ChEBI" id="CHEBI:57692"/>
    </ligand>
</feature>
<dbReference type="PROSITE" id="PS51645">
    <property type="entry name" value="PHR_CRY_ALPHA_BETA"/>
    <property type="match status" value="1"/>
</dbReference>
<dbReference type="Gene3D" id="1.25.40.80">
    <property type="match status" value="1"/>
</dbReference>